<keyword evidence="2" id="KW-0547">Nucleotide-binding</keyword>
<gene>
    <name evidence="6" type="ORF">SAMN05216404_103176</name>
</gene>
<feature type="domain" description="Clp1 P-loop" evidence="5">
    <location>
        <begin position="31"/>
        <end position="202"/>
    </location>
</feature>
<dbReference type="PANTHER" id="PTHR12755">
    <property type="entry name" value="CLEAVAGE/POLYADENYLATION FACTOR IA SUBUNIT CLP1P"/>
    <property type="match status" value="1"/>
</dbReference>
<dbReference type="GO" id="GO:0005524">
    <property type="term" value="F:ATP binding"/>
    <property type="evidence" value="ECO:0007669"/>
    <property type="project" value="UniProtKB-KW"/>
</dbReference>
<keyword evidence="4" id="KW-0067">ATP-binding</keyword>
<reference evidence="6 7" key="1">
    <citation type="submission" date="2016-10" db="EMBL/GenBank/DDBJ databases">
        <authorList>
            <person name="de Groot N.N."/>
        </authorList>
    </citation>
    <scope>NUCLEOTIDE SEQUENCE [LARGE SCALE GENOMIC DNA]</scope>
    <source>
        <strain evidence="6 7">Nl18</strain>
    </source>
</reference>
<organism evidence="6 7">
    <name type="scientific">Nitrosospira multiformis</name>
    <dbReference type="NCBI Taxonomy" id="1231"/>
    <lineage>
        <taxon>Bacteria</taxon>
        <taxon>Pseudomonadati</taxon>
        <taxon>Pseudomonadota</taxon>
        <taxon>Betaproteobacteria</taxon>
        <taxon>Nitrosomonadales</taxon>
        <taxon>Nitrosomonadaceae</taxon>
        <taxon>Nitrosospira</taxon>
    </lineage>
</organism>
<dbReference type="Pfam" id="PF16575">
    <property type="entry name" value="CLP1_P"/>
    <property type="match status" value="1"/>
</dbReference>
<proteinExistence type="predicted"/>
<evidence type="ECO:0000256" key="4">
    <source>
        <dbReference type="ARBA" id="ARBA00022840"/>
    </source>
</evidence>
<sequence length="331" mass="36841">MVEIGLDVPAAWERSAKRILSRNWRRIMVLGATDLGKSSYCRFLINRLLREGNTVSFVDADIGQKDIGPPATVTLAELETDMDFANAACRHMYFVGHINPVAHFLPLVLGTRQLVEAAQGECVVVDTPGLLGGRGRVLVSFQIESLHPDVLVCLERDDELAPIRCAARHCNILRLQPSHLAAHKSRRKRRRAREEAFRAYFQDAREVGFWLEEITVQRSSLFNGKPVEDPRFVYAELLPEGLIAVAAEVASPAWEGVAVLPRNFADQLLCGVADEAGRCLGLAIISGIDFSRKSLTLYTPVPKARIRLVLFGDLYLDQDGHELHLGRLGHF</sequence>
<dbReference type="InterPro" id="IPR032319">
    <property type="entry name" value="CLP1_P"/>
</dbReference>
<dbReference type="Gene3D" id="3.40.50.300">
    <property type="entry name" value="P-loop containing nucleotide triphosphate hydrolases"/>
    <property type="match status" value="1"/>
</dbReference>
<dbReference type="GO" id="GO:0006396">
    <property type="term" value="P:RNA processing"/>
    <property type="evidence" value="ECO:0007669"/>
    <property type="project" value="InterPro"/>
</dbReference>
<evidence type="ECO:0000256" key="2">
    <source>
        <dbReference type="ARBA" id="ARBA00022741"/>
    </source>
</evidence>
<evidence type="ECO:0000256" key="1">
    <source>
        <dbReference type="ARBA" id="ARBA00022679"/>
    </source>
</evidence>
<dbReference type="AlphaFoldDB" id="A0A1H8EZ56"/>
<dbReference type="Proteomes" id="UP000183898">
    <property type="component" value="Unassembled WGS sequence"/>
</dbReference>
<dbReference type="InterPro" id="IPR045116">
    <property type="entry name" value="Clp1/Grc3"/>
</dbReference>
<dbReference type="PANTHER" id="PTHR12755:SF3">
    <property type="entry name" value="POLYNUCLEOTIDE 5'-HYDROXYL-KINASE NOL9"/>
    <property type="match status" value="1"/>
</dbReference>
<evidence type="ECO:0000256" key="3">
    <source>
        <dbReference type="ARBA" id="ARBA00022777"/>
    </source>
</evidence>
<evidence type="ECO:0000313" key="7">
    <source>
        <dbReference type="Proteomes" id="UP000183898"/>
    </source>
</evidence>
<dbReference type="EMBL" id="FOCT01000003">
    <property type="protein sequence ID" value="SEN24167.1"/>
    <property type="molecule type" value="Genomic_DNA"/>
</dbReference>
<keyword evidence="1" id="KW-0808">Transferase</keyword>
<protein>
    <submittedName>
        <fullName evidence="6">Polynucleotide 5'-hydroxyl-kinase GRC3/NOL9</fullName>
    </submittedName>
</protein>
<name>A0A1H8EZ56_9PROT</name>
<accession>A0A1H8EZ56</accession>
<dbReference type="RefSeq" id="WP_074744861.1">
    <property type="nucleotide sequence ID" value="NZ_FOCT01000003.1"/>
</dbReference>
<keyword evidence="3 6" id="KW-0418">Kinase</keyword>
<evidence type="ECO:0000259" key="5">
    <source>
        <dbReference type="Pfam" id="PF16575"/>
    </source>
</evidence>
<dbReference type="InterPro" id="IPR027417">
    <property type="entry name" value="P-loop_NTPase"/>
</dbReference>
<dbReference type="SUPFAM" id="SSF52540">
    <property type="entry name" value="P-loop containing nucleoside triphosphate hydrolases"/>
    <property type="match status" value="1"/>
</dbReference>
<dbReference type="GO" id="GO:0051731">
    <property type="term" value="F:polynucleotide 5'-hydroxyl-kinase activity"/>
    <property type="evidence" value="ECO:0007669"/>
    <property type="project" value="InterPro"/>
</dbReference>
<evidence type="ECO:0000313" key="6">
    <source>
        <dbReference type="EMBL" id="SEN24167.1"/>
    </source>
</evidence>